<feature type="compositionally biased region" description="Low complexity" evidence="4">
    <location>
        <begin position="7"/>
        <end position="49"/>
    </location>
</feature>
<dbReference type="Pfam" id="PF04352">
    <property type="entry name" value="ProQ"/>
    <property type="match status" value="1"/>
</dbReference>
<dbReference type="EMBL" id="FNQJ01000020">
    <property type="protein sequence ID" value="SEA62217.1"/>
    <property type="molecule type" value="Genomic_DNA"/>
</dbReference>
<reference evidence="7" key="1">
    <citation type="submission" date="2016-10" db="EMBL/GenBank/DDBJ databases">
        <authorList>
            <person name="Varghese N."/>
            <person name="Submissions S."/>
        </authorList>
    </citation>
    <scope>NUCLEOTIDE SEQUENCE [LARGE SCALE GENOMIC DNA]</scope>
    <source>
        <strain evidence="7">DSM 25157</strain>
    </source>
</reference>
<evidence type="ECO:0000256" key="1">
    <source>
        <dbReference type="ARBA" id="ARBA00022490"/>
    </source>
</evidence>
<dbReference type="SUPFAM" id="SSF48657">
    <property type="entry name" value="FinO-like"/>
    <property type="match status" value="1"/>
</dbReference>
<evidence type="ECO:0000313" key="7">
    <source>
        <dbReference type="Proteomes" id="UP000199002"/>
    </source>
</evidence>
<evidence type="ECO:0000256" key="2">
    <source>
        <dbReference type="ARBA" id="ARBA00022884"/>
    </source>
</evidence>
<dbReference type="InterPro" id="IPR023529">
    <property type="entry name" value="ProQ"/>
</dbReference>
<protein>
    <submittedName>
        <fullName evidence="6">ProQ/FINO family protein</fullName>
    </submittedName>
</protein>
<proteinExistence type="predicted"/>
<evidence type="ECO:0000313" key="6">
    <source>
        <dbReference type="EMBL" id="SEA62217.1"/>
    </source>
</evidence>
<dbReference type="InterPro" id="IPR016103">
    <property type="entry name" value="ProQ/FinO"/>
</dbReference>
<dbReference type="InterPro" id="IPR036442">
    <property type="entry name" value="ProQ/FinO_sf"/>
</dbReference>
<keyword evidence="1" id="KW-0963">Cytoplasm</keyword>
<sequence>MTDNVPEQEPTAAPAAPVAAASAPQALQQPETGDSAPAAIAEAAAAADAQRGHRPPRGGRGGRNSGRDRSRAQGQAPAGPQAPSRTPPRTHPVLEQLAGLYPHLFGAVFLPLKRGIFQDLLEAHPELFERDALKVALGIHTRSTRYLQSVAAGEKRHDLAGQPVEDMAPEHVHHALLEVFRRRKARAGEDVLPKLRKRMIQAFETSGLTREAYTELVTGRDEAANAILQEAFAEWAARNAKDEALLRAFEASGQTLEAFADMYGMDSRQTGQMLERARRQRPPAAAD</sequence>
<feature type="domain" description="ProQ/FinO" evidence="5">
    <location>
        <begin position="85"/>
        <end position="195"/>
    </location>
</feature>
<keyword evidence="2" id="KW-0694">RNA-binding</keyword>
<evidence type="ECO:0000256" key="3">
    <source>
        <dbReference type="ARBA" id="ARBA00023186"/>
    </source>
</evidence>
<accession>A0A1H4CPC5</accession>
<gene>
    <name evidence="6" type="ORF">SAMN05421875_12022</name>
</gene>
<keyword evidence="7" id="KW-1185">Reference proteome</keyword>
<dbReference type="GO" id="GO:0033592">
    <property type="term" value="F:RNA strand annealing activity"/>
    <property type="evidence" value="ECO:0007669"/>
    <property type="project" value="InterPro"/>
</dbReference>
<dbReference type="SMART" id="SM00945">
    <property type="entry name" value="ProQ"/>
    <property type="match status" value="1"/>
</dbReference>
<feature type="region of interest" description="Disordered" evidence="4">
    <location>
        <begin position="1"/>
        <end position="91"/>
    </location>
</feature>
<feature type="compositionally biased region" description="Low complexity" evidence="4">
    <location>
        <begin position="72"/>
        <end position="83"/>
    </location>
</feature>
<keyword evidence="3" id="KW-0143">Chaperone</keyword>
<name>A0A1H4CPC5_9BURK</name>
<dbReference type="Gene3D" id="1.10.1710.10">
    <property type="entry name" value="ProQ/FinO domain"/>
    <property type="match status" value="1"/>
</dbReference>
<dbReference type="PANTHER" id="PTHR38106:SF1">
    <property type="entry name" value="RNA CHAPERONE PROQ"/>
    <property type="match status" value="1"/>
</dbReference>
<dbReference type="GeneID" id="34231873"/>
<dbReference type="GO" id="GO:0010608">
    <property type="term" value="P:post-transcriptional regulation of gene expression"/>
    <property type="evidence" value="ECO:0007669"/>
    <property type="project" value="InterPro"/>
</dbReference>
<dbReference type="STRING" id="592050.SAMN05421875_12022"/>
<dbReference type="Proteomes" id="UP000199002">
    <property type="component" value="Unassembled WGS sequence"/>
</dbReference>
<dbReference type="AlphaFoldDB" id="A0A1H4CPC5"/>
<dbReference type="PANTHER" id="PTHR38106">
    <property type="entry name" value="RNA CHAPERONE PROQ"/>
    <property type="match status" value="1"/>
</dbReference>
<dbReference type="GO" id="GO:0034057">
    <property type="term" value="F:RNA strand-exchange activity"/>
    <property type="evidence" value="ECO:0007669"/>
    <property type="project" value="InterPro"/>
</dbReference>
<evidence type="ECO:0000256" key="4">
    <source>
        <dbReference type="SAM" id="MobiDB-lite"/>
    </source>
</evidence>
<dbReference type="GO" id="GO:0005829">
    <property type="term" value="C:cytosol"/>
    <property type="evidence" value="ECO:0007669"/>
    <property type="project" value="TreeGrafter"/>
</dbReference>
<evidence type="ECO:0000259" key="5">
    <source>
        <dbReference type="SMART" id="SM00945"/>
    </source>
</evidence>
<dbReference type="RefSeq" id="WP_092699249.1">
    <property type="nucleotide sequence ID" value="NZ_CAXIQW010000006.1"/>
</dbReference>
<organism evidence="6 7">
    <name type="scientific">Acidovorax soli</name>
    <dbReference type="NCBI Taxonomy" id="592050"/>
    <lineage>
        <taxon>Bacteria</taxon>
        <taxon>Pseudomonadati</taxon>
        <taxon>Pseudomonadota</taxon>
        <taxon>Betaproteobacteria</taxon>
        <taxon>Burkholderiales</taxon>
        <taxon>Comamonadaceae</taxon>
        <taxon>Acidovorax</taxon>
    </lineage>
</organism>